<reference evidence="2" key="2">
    <citation type="submission" date="2015-01" db="EMBL/GenBank/DDBJ databases">
        <title>Evolutionary Origins and Diversification of the Mycorrhizal Mutualists.</title>
        <authorList>
            <consortium name="DOE Joint Genome Institute"/>
            <consortium name="Mycorrhizal Genomics Consortium"/>
            <person name="Kohler A."/>
            <person name="Kuo A."/>
            <person name="Nagy L.G."/>
            <person name="Floudas D."/>
            <person name="Copeland A."/>
            <person name="Barry K.W."/>
            <person name="Cichocki N."/>
            <person name="Veneault-Fourrey C."/>
            <person name="LaButti K."/>
            <person name="Lindquist E.A."/>
            <person name="Lipzen A."/>
            <person name="Lundell T."/>
            <person name="Morin E."/>
            <person name="Murat C."/>
            <person name="Riley R."/>
            <person name="Ohm R."/>
            <person name="Sun H."/>
            <person name="Tunlid A."/>
            <person name="Henrissat B."/>
            <person name="Grigoriev I.V."/>
            <person name="Hibbett D.S."/>
            <person name="Martin F."/>
        </authorList>
    </citation>
    <scope>NUCLEOTIDE SEQUENCE [LARGE SCALE GENOMIC DNA]</scope>
    <source>
        <strain evidence="2">Foug A</strain>
    </source>
</reference>
<keyword evidence="2" id="KW-1185">Reference proteome</keyword>
<name>A0A0C3E1K4_9AGAM</name>
<dbReference type="OrthoDB" id="2691654at2759"/>
<proteinExistence type="predicted"/>
<dbReference type="InParanoid" id="A0A0C3E1K4"/>
<protein>
    <submittedName>
        <fullName evidence="1">Uncharacterized protein</fullName>
    </submittedName>
</protein>
<dbReference type="HOGENOM" id="CLU_136944_0_0_1"/>
<accession>A0A0C3E1K4</accession>
<evidence type="ECO:0000313" key="1">
    <source>
        <dbReference type="EMBL" id="KIM62404.1"/>
    </source>
</evidence>
<dbReference type="AlphaFoldDB" id="A0A0C3E1K4"/>
<reference evidence="1 2" key="1">
    <citation type="submission" date="2014-04" db="EMBL/GenBank/DDBJ databases">
        <authorList>
            <consortium name="DOE Joint Genome Institute"/>
            <person name="Kuo A."/>
            <person name="Kohler A."/>
            <person name="Nagy L.G."/>
            <person name="Floudas D."/>
            <person name="Copeland A."/>
            <person name="Barry K.W."/>
            <person name="Cichocki N."/>
            <person name="Veneault-Fourrey C."/>
            <person name="LaButti K."/>
            <person name="Lindquist E.A."/>
            <person name="Lipzen A."/>
            <person name="Lundell T."/>
            <person name="Morin E."/>
            <person name="Murat C."/>
            <person name="Sun H."/>
            <person name="Tunlid A."/>
            <person name="Henrissat B."/>
            <person name="Grigoriev I.V."/>
            <person name="Hibbett D.S."/>
            <person name="Martin F."/>
            <person name="Nordberg H.P."/>
            <person name="Cantor M.N."/>
            <person name="Hua S.X."/>
        </authorList>
    </citation>
    <scope>NUCLEOTIDE SEQUENCE [LARGE SCALE GENOMIC DNA]</scope>
    <source>
        <strain evidence="1 2">Foug A</strain>
    </source>
</reference>
<organism evidence="1 2">
    <name type="scientific">Scleroderma citrinum Foug A</name>
    <dbReference type="NCBI Taxonomy" id="1036808"/>
    <lineage>
        <taxon>Eukaryota</taxon>
        <taxon>Fungi</taxon>
        <taxon>Dikarya</taxon>
        <taxon>Basidiomycota</taxon>
        <taxon>Agaricomycotina</taxon>
        <taxon>Agaricomycetes</taxon>
        <taxon>Agaricomycetidae</taxon>
        <taxon>Boletales</taxon>
        <taxon>Sclerodermatineae</taxon>
        <taxon>Sclerodermataceae</taxon>
        <taxon>Scleroderma</taxon>
    </lineage>
</organism>
<dbReference type="EMBL" id="KN822042">
    <property type="protein sequence ID" value="KIM62404.1"/>
    <property type="molecule type" value="Genomic_DNA"/>
</dbReference>
<evidence type="ECO:0000313" key="2">
    <source>
        <dbReference type="Proteomes" id="UP000053989"/>
    </source>
</evidence>
<gene>
    <name evidence="1" type="ORF">SCLCIDRAFT_9097</name>
</gene>
<dbReference type="Proteomes" id="UP000053989">
    <property type="component" value="Unassembled WGS sequence"/>
</dbReference>
<sequence length="165" mass="17920">MATPLLCPTNSQLSHQVAGYMQCHFVSLACLESTTTAPSIPIHLPVDLLVGMHQMVATLARAYHHRIESGVDLVRLTESLATMEPGTTMDREQAFLTKFPPTICSLLDEPSVVLGEGALWHYGIFLVLYQGQHRKSVLFNPGRPPVSLARPGALNCSISILVMAG</sequence>